<protein>
    <submittedName>
        <fullName evidence="4">Glycosyltransferase family 1 protein</fullName>
    </submittedName>
</protein>
<dbReference type="PANTHER" id="PTHR46401:SF2">
    <property type="entry name" value="GLYCOSYLTRANSFERASE WBBK-RELATED"/>
    <property type="match status" value="1"/>
</dbReference>
<dbReference type="GO" id="GO:0009103">
    <property type="term" value="P:lipopolysaccharide biosynthetic process"/>
    <property type="evidence" value="ECO:0007669"/>
    <property type="project" value="TreeGrafter"/>
</dbReference>
<dbReference type="EMBL" id="JAPJUH010000002">
    <property type="protein sequence ID" value="MCX3264074.1"/>
    <property type="molecule type" value="Genomic_DNA"/>
</dbReference>
<dbReference type="Pfam" id="PF00534">
    <property type="entry name" value="Glycos_transf_1"/>
    <property type="match status" value="1"/>
</dbReference>
<dbReference type="InterPro" id="IPR028098">
    <property type="entry name" value="Glyco_trans_4-like_N"/>
</dbReference>
<dbReference type="Proteomes" id="UP001142592">
    <property type="component" value="Unassembled WGS sequence"/>
</dbReference>
<reference evidence="4" key="1">
    <citation type="submission" date="2022-11" db="EMBL/GenBank/DDBJ databases">
        <authorList>
            <person name="Graham C."/>
            <person name="Newman J.D."/>
        </authorList>
    </citation>
    <scope>NUCLEOTIDE SEQUENCE</scope>
    <source>
        <strain evidence="4">DSM 19486</strain>
    </source>
</reference>
<keyword evidence="5" id="KW-1185">Reference proteome</keyword>
<feature type="domain" description="Glycosyltransferase subfamily 4-like N-terminal" evidence="3">
    <location>
        <begin position="96"/>
        <end position="170"/>
    </location>
</feature>
<dbReference type="CDD" id="cd03809">
    <property type="entry name" value="GT4_MtfB-like"/>
    <property type="match status" value="1"/>
</dbReference>
<evidence type="ECO:0000259" key="3">
    <source>
        <dbReference type="Pfam" id="PF13439"/>
    </source>
</evidence>
<sequence>MKKSKIYYDANFAIKQYRGMGKYINNFVSVIKSETKEIPIGLLVGGEKSSDESIAFGLLNYVLWEQISLPRFLKKKSGIVLFPYNTAPLFLNITSRHVLILHDLIYMHGFETNSLKQKIGAYYRRFIVPKIIHKFENIITVSEYSKTEIISRFNIPASRITVIYNSVVLDQEHTENLDVDSRDNYIFHIGGEPAYKNSKSVISAFARLDIKLQEKYKLKIVGIRNEKSRKEYHSFINKLGLENKVTLLEYQTDAEITCLYQKASVFVFPSLYEGFGIPIIESFKYGCPLVCSNSSCFPEVAGDGAIFFDPQDINSIATAIELAVSDKNKAEQIVSNGYLQLQRFSQESFRERVVNWYNFNYNKIQ</sequence>
<keyword evidence="1" id="KW-0808">Transferase</keyword>
<name>A0A9X3I8K4_9SPHI</name>
<comment type="caution">
    <text evidence="4">The sequence shown here is derived from an EMBL/GenBank/DDBJ whole genome shotgun (WGS) entry which is preliminary data.</text>
</comment>
<dbReference type="InterPro" id="IPR001296">
    <property type="entry name" value="Glyco_trans_1"/>
</dbReference>
<dbReference type="Gene3D" id="3.40.50.2000">
    <property type="entry name" value="Glycogen Phosphorylase B"/>
    <property type="match status" value="2"/>
</dbReference>
<dbReference type="SUPFAM" id="SSF53756">
    <property type="entry name" value="UDP-Glycosyltransferase/glycogen phosphorylase"/>
    <property type="match status" value="1"/>
</dbReference>
<dbReference type="RefSeq" id="WP_010603076.1">
    <property type="nucleotide sequence ID" value="NZ_JAPJUH010000002.1"/>
</dbReference>
<organism evidence="4 5">
    <name type="scientific">Pedobacter agri</name>
    <dbReference type="NCBI Taxonomy" id="454586"/>
    <lineage>
        <taxon>Bacteria</taxon>
        <taxon>Pseudomonadati</taxon>
        <taxon>Bacteroidota</taxon>
        <taxon>Sphingobacteriia</taxon>
        <taxon>Sphingobacteriales</taxon>
        <taxon>Sphingobacteriaceae</taxon>
        <taxon>Pedobacter</taxon>
    </lineage>
</organism>
<feature type="domain" description="Glycosyl transferase family 1" evidence="2">
    <location>
        <begin position="172"/>
        <end position="338"/>
    </location>
</feature>
<evidence type="ECO:0000259" key="2">
    <source>
        <dbReference type="Pfam" id="PF00534"/>
    </source>
</evidence>
<dbReference type="AlphaFoldDB" id="A0A9X3I8K4"/>
<evidence type="ECO:0000313" key="5">
    <source>
        <dbReference type="Proteomes" id="UP001142592"/>
    </source>
</evidence>
<proteinExistence type="predicted"/>
<dbReference type="PANTHER" id="PTHR46401">
    <property type="entry name" value="GLYCOSYLTRANSFERASE WBBK-RELATED"/>
    <property type="match status" value="1"/>
</dbReference>
<dbReference type="GO" id="GO:0016757">
    <property type="term" value="F:glycosyltransferase activity"/>
    <property type="evidence" value="ECO:0007669"/>
    <property type="project" value="InterPro"/>
</dbReference>
<evidence type="ECO:0000256" key="1">
    <source>
        <dbReference type="ARBA" id="ARBA00022679"/>
    </source>
</evidence>
<gene>
    <name evidence="4" type="ORF">OQZ29_04920</name>
</gene>
<evidence type="ECO:0000313" key="4">
    <source>
        <dbReference type="EMBL" id="MCX3264074.1"/>
    </source>
</evidence>
<dbReference type="Pfam" id="PF13439">
    <property type="entry name" value="Glyco_transf_4"/>
    <property type="match status" value="1"/>
</dbReference>
<accession>A0A9X3I8K4</accession>